<dbReference type="Pfam" id="PF07596">
    <property type="entry name" value="SBP_bac_10"/>
    <property type="match status" value="1"/>
</dbReference>
<dbReference type="SUPFAM" id="SSF54523">
    <property type="entry name" value="Pili subunits"/>
    <property type="match status" value="1"/>
</dbReference>
<keyword evidence="4" id="KW-1185">Reference proteome</keyword>
<feature type="signal peptide" evidence="1">
    <location>
        <begin position="1"/>
        <end position="19"/>
    </location>
</feature>
<organism evidence="3 4">
    <name type="scientific">Isosphaera pallida (strain ATCC 43644 / DSM 9630 / IS1B)</name>
    <dbReference type="NCBI Taxonomy" id="575540"/>
    <lineage>
        <taxon>Bacteria</taxon>
        <taxon>Pseudomonadati</taxon>
        <taxon>Planctomycetota</taxon>
        <taxon>Planctomycetia</taxon>
        <taxon>Isosphaerales</taxon>
        <taxon>Isosphaeraceae</taxon>
        <taxon>Isosphaera</taxon>
    </lineage>
</organism>
<sequence>MVIAVIGALIALLLPAVQAAREAARRAQCANNLKQFGLALANYQTALGVYPFGVGGGGPPESDEPRWSAPSQLLPFLEQRLVFDSLNFCGVPWMHDPVYSLRNATALTTRIATFLCPSDFDAIDDPFGLAPINYRANAGTLPRNLARDTGVLGATARNTGVFWFQSAVGPAQVRDGLNSTAFFSERVRGVSGRPDALADYYQVGNDQEECRQAGVNARYTNDFEWSGGRWGDGNMFYTRYHHIFPPNAPSCLLNGVQDYGSPIIVTATSRHSGGVHALMGDGSVRFVKQTIAPNIWRALGTIHGGEAIDSSAL</sequence>
<dbReference type="EMBL" id="CP002353">
    <property type="protein sequence ID" value="ADV63675.1"/>
    <property type="molecule type" value="Genomic_DNA"/>
</dbReference>
<dbReference type="HOGENOM" id="CLU_041661_0_0_0"/>
<dbReference type="PANTHER" id="PTHR30093">
    <property type="entry name" value="GENERAL SECRETION PATHWAY PROTEIN G"/>
    <property type="match status" value="1"/>
</dbReference>
<dbReference type="PANTHER" id="PTHR30093:SF2">
    <property type="entry name" value="TYPE II SECRETION SYSTEM PROTEIN H"/>
    <property type="match status" value="1"/>
</dbReference>
<dbReference type="eggNOG" id="COG2165">
    <property type="taxonomic scope" value="Bacteria"/>
</dbReference>
<reference key="1">
    <citation type="submission" date="2010-11" db="EMBL/GenBank/DDBJ databases">
        <title>The complete sequence of chromosome of Isophaera pallida ATCC 43644.</title>
        <authorList>
            <consortium name="US DOE Joint Genome Institute (JGI-PGF)"/>
            <person name="Lucas S."/>
            <person name="Copeland A."/>
            <person name="Lapidus A."/>
            <person name="Bruce D."/>
            <person name="Goodwin L."/>
            <person name="Pitluck S."/>
            <person name="Kyrpides N."/>
            <person name="Mavromatis K."/>
            <person name="Pagani I."/>
            <person name="Ivanova N."/>
            <person name="Saunders E."/>
            <person name="Brettin T."/>
            <person name="Detter J.C."/>
            <person name="Han C."/>
            <person name="Tapia R."/>
            <person name="Land M."/>
            <person name="Hauser L."/>
            <person name="Markowitz V."/>
            <person name="Cheng J.-F."/>
            <person name="Hugenholtz P."/>
            <person name="Woyke T."/>
            <person name="Wu D."/>
            <person name="Eisen J.A."/>
        </authorList>
    </citation>
    <scope>NUCLEOTIDE SEQUENCE</scope>
    <source>
        <strain>ATCC 43644</strain>
    </source>
</reference>
<dbReference type="KEGG" id="ipa:Isop_3110"/>
<dbReference type="AlphaFoldDB" id="E8R3U5"/>
<dbReference type="NCBIfam" id="TIGR04294">
    <property type="entry name" value="pre_pil_HX9DG"/>
    <property type="match status" value="1"/>
</dbReference>
<accession>E8R3U5</accession>
<dbReference type="STRING" id="575540.Isop_3110"/>
<reference evidence="3 4" key="2">
    <citation type="journal article" date="2011" name="Stand. Genomic Sci.">
        <title>Complete genome sequence of Isosphaera pallida type strain (IS1B).</title>
        <authorList>
            <consortium name="US DOE Joint Genome Institute (JGI-PGF)"/>
            <person name="Goker M."/>
            <person name="Cleland D."/>
            <person name="Saunders E."/>
            <person name="Lapidus A."/>
            <person name="Nolan M."/>
            <person name="Lucas S."/>
            <person name="Hammon N."/>
            <person name="Deshpande S."/>
            <person name="Cheng J.F."/>
            <person name="Tapia R."/>
            <person name="Han C."/>
            <person name="Goodwin L."/>
            <person name="Pitluck S."/>
            <person name="Liolios K."/>
            <person name="Pagani I."/>
            <person name="Ivanova N."/>
            <person name="Mavromatis K."/>
            <person name="Pati A."/>
            <person name="Chen A."/>
            <person name="Palaniappan K."/>
            <person name="Land M."/>
            <person name="Hauser L."/>
            <person name="Chang Y.J."/>
            <person name="Jeffries C.D."/>
            <person name="Detter J.C."/>
            <person name="Beck B."/>
            <person name="Woyke T."/>
            <person name="Bristow J."/>
            <person name="Eisen J.A."/>
            <person name="Markowitz V."/>
            <person name="Hugenholtz P."/>
            <person name="Kyrpides N.C."/>
            <person name="Klenk H.P."/>
        </authorList>
    </citation>
    <scope>NUCLEOTIDE SEQUENCE [LARGE SCALE GENOMIC DNA]</scope>
    <source>
        <strain evidence="4">ATCC 43644 / DSM 9630 / IS1B</strain>
    </source>
</reference>
<proteinExistence type="predicted"/>
<dbReference type="InParanoid" id="E8R3U5"/>
<dbReference type="InterPro" id="IPR045584">
    <property type="entry name" value="Pilin-like"/>
</dbReference>
<name>E8R3U5_ISOPI</name>
<evidence type="ECO:0000256" key="1">
    <source>
        <dbReference type="SAM" id="SignalP"/>
    </source>
</evidence>
<dbReference type="InterPro" id="IPR011453">
    <property type="entry name" value="DUF1559"/>
</dbReference>
<dbReference type="Gene3D" id="3.30.700.10">
    <property type="entry name" value="Glycoprotein, Type 4 Pilin"/>
    <property type="match status" value="1"/>
</dbReference>
<feature type="domain" description="DUF1559" evidence="2">
    <location>
        <begin position="18"/>
        <end position="293"/>
    </location>
</feature>
<dbReference type="Proteomes" id="UP000008631">
    <property type="component" value="Chromosome"/>
</dbReference>
<evidence type="ECO:0000313" key="3">
    <source>
        <dbReference type="EMBL" id="ADV63675.1"/>
    </source>
</evidence>
<keyword evidence="1" id="KW-0732">Signal</keyword>
<dbReference type="InterPro" id="IPR027558">
    <property type="entry name" value="Pre_pil_HX9DG_C"/>
</dbReference>
<evidence type="ECO:0000313" key="4">
    <source>
        <dbReference type="Proteomes" id="UP000008631"/>
    </source>
</evidence>
<evidence type="ECO:0000259" key="2">
    <source>
        <dbReference type="Pfam" id="PF07596"/>
    </source>
</evidence>
<protein>
    <recommendedName>
        <fullName evidence="2">DUF1559 domain-containing protein</fullName>
    </recommendedName>
</protein>
<gene>
    <name evidence="3" type="ordered locus">Isop_3110</name>
</gene>
<feature type="chain" id="PRO_5003226308" description="DUF1559 domain-containing protein" evidence="1">
    <location>
        <begin position="20"/>
        <end position="313"/>
    </location>
</feature>